<reference evidence="1 2" key="1">
    <citation type="submission" date="2021-02" db="EMBL/GenBank/DDBJ databases">
        <title>Safari Cat Assemblies.</title>
        <authorList>
            <person name="Bredemeyer K.R."/>
            <person name="Murphy W.J."/>
        </authorList>
    </citation>
    <scope>NUCLEOTIDE SEQUENCE [LARGE SCALE GENOMIC DNA]</scope>
</reference>
<keyword evidence="2" id="KW-1185">Reference proteome</keyword>
<dbReference type="Ensembl" id="ENSFCTT00005039673.1">
    <property type="protein sequence ID" value="ENSFCTP00005027937.1"/>
    <property type="gene ID" value="ENSFCTG00005013935.1"/>
</dbReference>
<reference evidence="1" key="3">
    <citation type="submission" date="2025-09" db="UniProtKB">
        <authorList>
            <consortium name="Ensembl"/>
        </authorList>
    </citation>
    <scope>IDENTIFICATION</scope>
    <source>
        <strain evidence="1">breed Abyssinian</strain>
    </source>
</reference>
<evidence type="ECO:0000313" key="2">
    <source>
        <dbReference type="Proteomes" id="UP000823872"/>
    </source>
</evidence>
<sequence>MLNTSFKIALLMDHGCSTLFLNVHLSQQSWLAAAEFKVSAATRGMNANDGRVVDPAQTTRNVFFFFNMAQIVNDCFLEIVWEMVNVCYL</sequence>
<protein>
    <submittedName>
        <fullName evidence="1">Uncharacterized protein</fullName>
    </submittedName>
</protein>
<accession>A0ABI7XZR1</accession>
<evidence type="ECO:0000313" key="1">
    <source>
        <dbReference type="Ensembl" id="ENSFCTP00005027937.1"/>
    </source>
</evidence>
<organism evidence="1 2">
    <name type="scientific">Felis catus</name>
    <name type="common">Cat</name>
    <name type="synonym">Felis silvestris catus</name>
    <dbReference type="NCBI Taxonomy" id="9685"/>
    <lineage>
        <taxon>Eukaryota</taxon>
        <taxon>Metazoa</taxon>
        <taxon>Chordata</taxon>
        <taxon>Craniata</taxon>
        <taxon>Vertebrata</taxon>
        <taxon>Euteleostomi</taxon>
        <taxon>Mammalia</taxon>
        <taxon>Eutheria</taxon>
        <taxon>Laurasiatheria</taxon>
        <taxon>Carnivora</taxon>
        <taxon>Feliformia</taxon>
        <taxon>Felidae</taxon>
        <taxon>Felinae</taxon>
        <taxon>Felis</taxon>
    </lineage>
</organism>
<name>A0ABI7XZR1_FELCA</name>
<dbReference type="Proteomes" id="UP000823872">
    <property type="component" value="Chromosome A3"/>
</dbReference>
<reference evidence="1" key="2">
    <citation type="submission" date="2025-08" db="UniProtKB">
        <authorList>
            <consortium name="Ensembl"/>
        </authorList>
    </citation>
    <scope>IDENTIFICATION</scope>
    <source>
        <strain evidence="1">breed Abyssinian</strain>
    </source>
</reference>
<proteinExistence type="predicted"/>